<dbReference type="WBParaSite" id="PTRK_0001214366.1">
    <property type="protein sequence ID" value="PTRK_0001214366.1"/>
    <property type="gene ID" value="PTRK_0001214366"/>
</dbReference>
<accession>A0A0N4ZU80</accession>
<name>A0A0N4ZU80_PARTI</name>
<evidence type="ECO:0000313" key="3">
    <source>
        <dbReference type="WBParaSite" id="PTRK_0001214366.1"/>
    </source>
</evidence>
<keyword evidence="2" id="KW-1185">Reference proteome</keyword>
<evidence type="ECO:0000313" key="2">
    <source>
        <dbReference type="Proteomes" id="UP000038045"/>
    </source>
</evidence>
<protein>
    <submittedName>
        <fullName evidence="3">Uncharacterized protein</fullName>
    </submittedName>
</protein>
<feature type="region of interest" description="Disordered" evidence="1">
    <location>
        <begin position="88"/>
        <end position="114"/>
    </location>
</feature>
<evidence type="ECO:0000256" key="1">
    <source>
        <dbReference type="SAM" id="MobiDB-lite"/>
    </source>
</evidence>
<dbReference type="AlphaFoldDB" id="A0A0N4ZU80"/>
<proteinExistence type="predicted"/>
<reference evidence="3" key="1">
    <citation type="submission" date="2017-02" db="UniProtKB">
        <authorList>
            <consortium name="WormBaseParasite"/>
        </authorList>
    </citation>
    <scope>IDENTIFICATION</scope>
</reference>
<feature type="compositionally biased region" description="Basic and acidic residues" evidence="1">
    <location>
        <begin position="88"/>
        <end position="108"/>
    </location>
</feature>
<sequence length="134" mass="16400">MLQNQDICNNPWHHGSFHPVIGLCTIQCIYNQEMCMENEELEQVCIKIPYSCIELYQQRQLLLMKQKKFENTMRQVVQNQKNLKLQEKTNFSDRQRKYGNERRNKDFRPNLNNHKNKYQNRNLPIFTRNRIRNI</sequence>
<dbReference type="STRING" id="131310.A0A0N4ZU80"/>
<organism evidence="2 3">
    <name type="scientific">Parastrongyloides trichosuri</name>
    <name type="common">Possum-specific nematode worm</name>
    <dbReference type="NCBI Taxonomy" id="131310"/>
    <lineage>
        <taxon>Eukaryota</taxon>
        <taxon>Metazoa</taxon>
        <taxon>Ecdysozoa</taxon>
        <taxon>Nematoda</taxon>
        <taxon>Chromadorea</taxon>
        <taxon>Rhabditida</taxon>
        <taxon>Tylenchina</taxon>
        <taxon>Panagrolaimomorpha</taxon>
        <taxon>Strongyloidoidea</taxon>
        <taxon>Strongyloididae</taxon>
        <taxon>Parastrongyloides</taxon>
    </lineage>
</organism>
<dbReference type="Proteomes" id="UP000038045">
    <property type="component" value="Unplaced"/>
</dbReference>